<accession>A0A7C9IR51</accession>
<dbReference type="InterPro" id="IPR028087">
    <property type="entry name" value="Tad_N"/>
</dbReference>
<dbReference type="Proteomes" id="UP000480350">
    <property type="component" value="Unassembled WGS sequence"/>
</dbReference>
<evidence type="ECO:0000256" key="1">
    <source>
        <dbReference type="SAM" id="Phobius"/>
    </source>
</evidence>
<evidence type="ECO:0000313" key="4">
    <source>
        <dbReference type="Proteomes" id="UP000480350"/>
    </source>
</evidence>
<sequence length="529" mass="57844">MRNFRVKGQTLGSLLSQFRRDEAGSLIIFSLYIFIIMLMLGGTAVELMRFEAERKHLQNTIDSAVLAASDLKQTEDSEKIVRSFFEKSGRDPNSVLVNVEPVTLSDGTLTARTVTASAPLTMPTHMMRLAGVETLRTASGGRANEQVQNVEISLVLDISGSMRWGTGNTETTPNRISELRRAVETFVNVVLQIDCDVDGTNCTQSTNTASTTINVIPYAGHVNPGRPLFDVMGGNRWHEWSSCIEVTDADFNDSALPSRSKNQLPHFMKWTIAPAYMNWGWCPKDNAGILVAENDGEVLKQFIRDIRLHDGTATHVGMKYGLALLDPSSRSVLGTLAANGDIKSDYALRPANYEDDVVKYIVLMTDGQTTDQFRPDDFAYTDVYGPENAARANVMSTYGSTTAGGVGVDPTEVEKGYRANTLLRLNGITHNRSRNRQNLQAACNEAKKPVMGIPPGGGGMTVLKEDRVTVFTVAFLAPDAARTDMRTCASSEHHFYDVRSIPGSGTEGLDVATAFASIARTINQLRLTN</sequence>
<reference evidence="3 4" key="2">
    <citation type="submission" date="2020-03" db="EMBL/GenBank/DDBJ databases">
        <title>Kangsaoukella pontilimi gen. nov., sp. nov., a new member of the family Rhodobacteraceae isolated from a tidal mudflat.</title>
        <authorList>
            <person name="Kim I.S."/>
        </authorList>
    </citation>
    <scope>NUCLEOTIDE SEQUENCE [LARGE SCALE GENOMIC DNA]</scope>
    <source>
        <strain evidence="3 4">GH1-50</strain>
    </source>
</reference>
<gene>
    <name evidence="3" type="ORF">GQ651_04330</name>
</gene>
<keyword evidence="1" id="KW-0812">Transmembrane</keyword>
<dbReference type="AlphaFoldDB" id="A0A7C9IR51"/>
<feature type="domain" description="Putative Flp pilus-assembly TadG-like N-terminal" evidence="2">
    <location>
        <begin position="24"/>
        <end position="68"/>
    </location>
</feature>
<dbReference type="EMBL" id="WUPT01000001">
    <property type="protein sequence ID" value="MXQ07066.1"/>
    <property type="molecule type" value="Genomic_DNA"/>
</dbReference>
<evidence type="ECO:0000259" key="2">
    <source>
        <dbReference type="Pfam" id="PF13400"/>
    </source>
</evidence>
<evidence type="ECO:0000313" key="3">
    <source>
        <dbReference type="EMBL" id="MXQ07066.1"/>
    </source>
</evidence>
<comment type="caution">
    <text evidence="3">The sequence shown here is derived from an EMBL/GenBank/DDBJ whole genome shotgun (WGS) entry which is preliminary data.</text>
</comment>
<keyword evidence="4" id="KW-1185">Reference proteome</keyword>
<reference evidence="3 4" key="1">
    <citation type="submission" date="2019-12" db="EMBL/GenBank/DDBJ databases">
        <authorList>
            <person name="Lee S.D."/>
        </authorList>
    </citation>
    <scope>NUCLEOTIDE SEQUENCE [LARGE SCALE GENOMIC DNA]</scope>
    <source>
        <strain evidence="3 4">GH1-50</strain>
    </source>
</reference>
<proteinExistence type="predicted"/>
<organism evidence="3 4">
    <name type="scientific">Kangsaoukella pontilimi</name>
    <dbReference type="NCBI Taxonomy" id="2691042"/>
    <lineage>
        <taxon>Bacteria</taxon>
        <taxon>Pseudomonadati</taxon>
        <taxon>Pseudomonadota</taxon>
        <taxon>Alphaproteobacteria</taxon>
        <taxon>Rhodobacterales</taxon>
        <taxon>Paracoccaceae</taxon>
        <taxon>Kangsaoukella</taxon>
    </lineage>
</organism>
<name>A0A7C9IR51_9RHOB</name>
<dbReference type="Gene3D" id="3.40.50.410">
    <property type="entry name" value="von Willebrand factor, type A domain"/>
    <property type="match status" value="1"/>
</dbReference>
<keyword evidence="1" id="KW-0472">Membrane</keyword>
<dbReference type="RefSeq" id="WP_160762966.1">
    <property type="nucleotide sequence ID" value="NZ_WUPT01000001.1"/>
</dbReference>
<feature type="transmembrane region" description="Helical" evidence="1">
    <location>
        <begin position="23"/>
        <end position="45"/>
    </location>
</feature>
<protein>
    <recommendedName>
        <fullName evidence="2">Putative Flp pilus-assembly TadG-like N-terminal domain-containing protein</fullName>
    </recommendedName>
</protein>
<dbReference type="InterPro" id="IPR036465">
    <property type="entry name" value="vWFA_dom_sf"/>
</dbReference>
<dbReference type="SUPFAM" id="SSF53300">
    <property type="entry name" value="vWA-like"/>
    <property type="match status" value="1"/>
</dbReference>
<dbReference type="Pfam" id="PF13400">
    <property type="entry name" value="Tad"/>
    <property type="match status" value="1"/>
</dbReference>
<keyword evidence="1" id="KW-1133">Transmembrane helix</keyword>